<dbReference type="EMBL" id="JAGQDG010000006">
    <property type="protein sequence ID" value="MBQ0936986.1"/>
    <property type="molecule type" value="Genomic_DNA"/>
</dbReference>
<dbReference type="Proteomes" id="UP000672097">
    <property type="component" value="Unassembled WGS sequence"/>
</dbReference>
<keyword evidence="2" id="KW-0012">Acyltransferase</keyword>
<keyword evidence="2" id="KW-0808">Transferase</keyword>
<keyword evidence="3" id="KW-1185">Reference proteome</keyword>
<evidence type="ECO:0000313" key="2">
    <source>
        <dbReference type="EMBL" id="MBQ0936986.1"/>
    </source>
</evidence>
<dbReference type="RefSeq" id="WP_210810385.1">
    <property type="nucleotide sequence ID" value="NZ_JAGQDG010000006.1"/>
</dbReference>
<accession>A0ABS5E0P6</accession>
<feature type="domain" description="N-acetyltransferase" evidence="1">
    <location>
        <begin position="12"/>
        <end position="176"/>
    </location>
</feature>
<dbReference type="InterPro" id="IPR016181">
    <property type="entry name" value="Acyl_CoA_acyltransferase"/>
</dbReference>
<dbReference type="SUPFAM" id="SSF55729">
    <property type="entry name" value="Acyl-CoA N-acyltransferases (Nat)"/>
    <property type="match status" value="1"/>
</dbReference>
<proteinExistence type="predicted"/>
<dbReference type="PANTHER" id="PTHR43415">
    <property type="entry name" value="SPERMIDINE N(1)-ACETYLTRANSFERASE"/>
    <property type="match status" value="1"/>
</dbReference>
<dbReference type="InterPro" id="IPR000182">
    <property type="entry name" value="GNAT_dom"/>
</dbReference>
<reference evidence="2 3" key="1">
    <citation type="submission" date="2021-04" db="EMBL/GenBank/DDBJ databases">
        <title>The genome sequence of type strain Ideonella paludis KCTC 32238.</title>
        <authorList>
            <person name="Liu Y."/>
        </authorList>
    </citation>
    <scope>NUCLEOTIDE SEQUENCE [LARGE SCALE GENOMIC DNA]</scope>
    <source>
        <strain evidence="2 3">KCTC 32238</strain>
    </source>
</reference>
<dbReference type="Pfam" id="PF00583">
    <property type="entry name" value="Acetyltransf_1"/>
    <property type="match status" value="1"/>
</dbReference>
<dbReference type="CDD" id="cd04301">
    <property type="entry name" value="NAT_SF"/>
    <property type="match status" value="1"/>
</dbReference>
<evidence type="ECO:0000259" key="1">
    <source>
        <dbReference type="PROSITE" id="PS51186"/>
    </source>
</evidence>
<organism evidence="2 3">
    <name type="scientific">Ideonella paludis</name>
    <dbReference type="NCBI Taxonomy" id="1233411"/>
    <lineage>
        <taxon>Bacteria</taxon>
        <taxon>Pseudomonadati</taxon>
        <taxon>Pseudomonadota</taxon>
        <taxon>Betaproteobacteria</taxon>
        <taxon>Burkholderiales</taxon>
        <taxon>Sphaerotilaceae</taxon>
        <taxon>Ideonella</taxon>
    </lineage>
</organism>
<dbReference type="PANTHER" id="PTHR43415:SF3">
    <property type="entry name" value="GNAT-FAMILY ACETYLTRANSFERASE"/>
    <property type="match status" value="1"/>
</dbReference>
<dbReference type="EC" id="2.3.1.-" evidence="2"/>
<name>A0ABS5E0P6_9BURK</name>
<sequence length="183" mass="19842">MKPARSAPSSEINIRRSRPDDAAALAAYMADPAVFGQLLQLPHPSEAMWRERLSTPVAPGSMDISLVAELGGQVVASAGLFGSSPLLRRRHAIGLGISVAVPAQGKGVGDALMAALTDYADHWTTLQRIELTVFADNARAIALYRRHGFVEEGRLRGYAIRHGEYADCLNMARWRPEPMALPQ</sequence>
<dbReference type="Gene3D" id="3.40.630.30">
    <property type="match status" value="1"/>
</dbReference>
<dbReference type="PROSITE" id="PS51186">
    <property type="entry name" value="GNAT"/>
    <property type="match status" value="1"/>
</dbReference>
<comment type="caution">
    <text evidence="2">The sequence shown here is derived from an EMBL/GenBank/DDBJ whole genome shotgun (WGS) entry which is preliminary data.</text>
</comment>
<protein>
    <submittedName>
        <fullName evidence="2">GNAT family N-acetyltransferase</fullName>
        <ecNumber evidence="2">2.3.1.-</ecNumber>
    </submittedName>
</protein>
<dbReference type="GO" id="GO:0016746">
    <property type="term" value="F:acyltransferase activity"/>
    <property type="evidence" value="ECO:0007669"/>
    <property type="project" value="UniProtKB-KW"/>
</dbReference>
<evidence type="ECO:0000313" key="3">
    <source>
        <dbReference type="Proteomes" id="UP000672097"/>
    </source>
</evidence>
<gene>
    <name evidence="2" type="ORF">KAK11_16785</name>
</gene>